<organism evidence="10">
    <name type="scientific">Bosea sp. NBC_00436</name>
    <dbReference type="NCBI Taxonomy" id="2969620"/>
    <lineage>
        <taxon>Bacteria</taxon>
        <taxon>Pseudomonadati</taxon>
        <taxon>Pseudomonadota</taxon>
        <taxon>Alphaproteobacteria</taxon>
        <taxon>Hyphomicrobiales</taxon>
        <taxon>Boseaceae</taxon>
        <taxon>Bosea</taxon>
    </lineage>
</organism>
<feature type="transmembrane region" description="Helical" evidence="7">
    <location>
        <begin position="500"/>
        <end position="520"/>
    </location>
</feature>
<gene>
    <name evidence="10" type="primary">nuoL</name>
    <name evidence="10" type="ORF">NWE54_07045</name>
</gene>
<feature type="transmembrane region" description="Helical" evidence="7">
    <location>
        <begin position="35"/>
        <end position="54"/>
    </location>
</feature>
<evidence type="ECO:0000256" key="1">
    <source>
        <dbReference type="ARBA" id="ARBA00004127"/>
    </source>
</evidence>
<keyword evidence="4 7" id="KW-0472">Membrane</keyword>
<keyword evidence="2 5" id="KW-0812">Transmembrane</keyword>
<evidence type="ECO:0000256" key="7">
    <source>
        <dbReference type="SAM" id="Phobius"/>
    </source>
</evidence>
<feature type="transmembrane region" description="Helical" evidence="7">
    <location>
        <begin position="176"/>
        <end position="198"/>
    </location>
</feature>
<dbReference type="NCBIfam" id="NF005141">
    <property type="entry name" value="PRK06590.1"/>
    <property type="match status" value="1"/>
</dbReference>
<feature type="transmembrane region" description="Helical" evidence="7">
    <location>
        <begin position="6"/>
        <end position="23"/>
    </location>
</feature>
<feature type="transmembrane region" description="Helical" evidence="7">
    <location>
        <begin position="657"/>
        <end position="677"/>
    </location>
</feature>
<evidence type="ECO:0000313" key="10">
    <source>
        <dbReference type="EMBL" id="UZF88538.1"/>
    </source>
</evidence>
<dbReference type="InterPro" id="IPR001750">
    <property type="entry name" value="ND/Mrp_TM"/>
</dbReference>
<dbReference type="NCBIfam" id="TIGR01974">
    <property type="entry name" value="NDH_I_L"/>
    <property type="match status" value="1"/>
</dbReference>
<evidence type="ECO:0000259" key="8">
    <source>
        <dbReference type="Pfam" id="PF00361"/>
    </source>
</evidence>
<feature type="transmembrane region" description="Helical" evidence="7">
    <location>
        <begin position="378"/>
        <end position="405"/>
    </location>
</feature>
<dbReference type="InterPro" id="IPR001516">
    <property type="entry name" value="Proton_antipo_N"/>
</dbReference>
<dbReference type="PANTHER" id="PTHR42829:SF2">
    <property type="entry name" value="NADH-UBIQUINONE OXIDOREDUCTASE CHAIN 5"/>
    <property type="match status" value="1"/>
</dbReference>
<dbReference type="Pfam" id="PF00662">
    <property type="entry name" value="Proton_antipo_N"/>
    <property type="match status" value="1"/>
</dbReference>
<evidence type="ECO:0000256" key="5">
    <source>
        <dbReference type="RuleBase" id="RU000320"/>
    </source>
</evidence>
<dbReference type="PRINTS" id="PR01435">
    <property type="entry name" value="NPOXDRDTASE5"/>
</dbReference>
<comment type="subcellular location">
    <subcellularLocation>
        <location evidence="1">Endomembrane system</location>
        <topology evidence="1">Multi-pass membrane protein</topology>
    </subcellularLocation>
    <subcellularLocation>
        <location evidence="5">Membrane</location>
        <topology evidence="5">Multi-pass membrane protein</topology>
    </subcellularLocation>
</comment>
<keyword evidence="3 7" id="KW-1133">Transmembrane helix</keyword>
<evidence type="ECO:0000256" key="3">
    <source>
        <dbReference type="ARBA" id="ARBA00022989"/>
    </source>
</evidence>
<dbReference type="PRINTS" id="PR01434">
    <property type="entry name" value="NADHDHGNASE5"/>
</dbReference>
<accession>A0A9E7ZPD5</accession>
<evidence type="ECO:0000256" key="6">
    <source>
        <dbReference type="SAM" id="MobiDB-lite"/>
    </source>
</evidence>
<evidence type="ECO:0000256" key="2">
    <source>
        <dbReference type="ARBA" id="ARBA00022692"/>
    </source>
</evidence>
<feature type="transmembrane region" description="Helical" evidence="7">
    <location>
        <begin position="74"/>
        <end position="101"/>
    </location>
</feature>
<dbReference type="GO" id="GO:0015990">
    <property type="term" value="P:electron transport coupled proton transport"/>
    <property type="evidence" value="ECO:0007669"/>
    <property type="project" value="TreeGrafter"/>
</dbReference>
<evidence type="ECO:0000256" key="4">
    <source>
        <dbReference type="ARBA" id="ARBA00023136"/>
    </source>
</evidence>
<feature type="domain" description="NADH-Ubiquinone oxidoreductase (complex I) chain 5 N-terminal" evidence="9">
    <location>
        <begin position="64"/>
        <end position="114"/>
    </location>
</feature>
<feature type="domain" description="NADH:quinone oxidoreductase/Mrp antiporter transmembrane" evidence="8">
    <location>
        <begin position="130"/>
        <end position="418"/>
    </location>
</feature>
<feature type="transmembrane region" description="Helical" evidence="7">
    <location>
        <begin position="113"/>
        <end position="130"/>
    </location>
</feature>
<protein>
    <submittedName>
        <fullName evidence="10">NADH-quinone oxidoreductase subunit L</fullName>
    </submittedName>
</protein>
<dbReference type="AlphaFoldDB" id="A0A9E7ZPD5"/>
<sequence>MYHLIVFLPLIGFLIAGLFGRLIGARGSEIVTTSLLIVSAVLSWVAFINVGFGSGTTRVQVASWISSGQLQVDWAFRVDTLTAVMLVVVNTVSSLVHLYSIGYMHEDPHRPRFFAYLSLFTFAMLMLVTSDNLVQMFFGWEGVGLASYLLIGFWYQKPSANAAAMKAFIVNRVGDFGFSLGIFLVFVLFGSVGFDAIFPRAGELVNQSFHFLGYDWNALTLTCLLLFMGAMGKSAQFLLHTWLPDAMEGPTPVSALIHAATMVTAGVFMVARLSPVFEYAPVALTVVVVIGATTAFFAATVGLVQNDIKRVIAYSTCSQLGYMFVALGVGNYGAGIFHLFTHAFFKALLFLGAGSVIHAMHHEQDMRHMGGLRKHIPLTAAAMTIGTLALTGVGIPGTIFGFAGFFSKDAIVESAYASVAHGGFASSYAFVLLVVAACMTSFYSWRLYFMTFEGAPRWGHGHDAHGHGHDDHAHAAHGHDDHAHGDHGHGHDHTPHESPWVMLLPLVLLSIGAILAGVVFKEAFVGHDFEHFWKSALFMGKDNHILHAMHEVPTWVALSPFVAMLIGFVLAYYMYVRRPDVPGKLAAANPALYQFLLNKWYFDELYDFLFVRPAKWLGRFLWKKGDGFVIDGFGPDGVSARVVDVTNRVVRLQTGYLYHYAFAMLIGVAGLVTWYLVARG</sequence>
<dbReference type="EMBL" id="CP102774">
    <property type="protein sequence ID" value="UZF88538.1"/>
    <property type="molecule type" value="Genomic_DNA"/>
</dbReference>
<dbReference type="GO" id="GO:0042773">
    <property type="term" value="P:ATP synthesis coupled electron transport"/>
    <property type="evidence" value="ECO:0007669"/>
    <property type="project" value="InterPro"/>
</dbReference>
<dbReference type="GO" id="GO:0016020">
    <property type="term" value="C:membrane"/>
    <property type="evidence" value="ECO:0007669"/>
    <property type="project" value="UniProtKB-SubCell"/>
</dbReference>
<feature type="transmembrane region" description="Helical" evidence="7">
    <location>
        <begin position="425"/>
        <end position="445"/>
    </location>
</feature>
<name>A0A9E7ZPD5_9HYPH</name>
<dbReference type="Gene3D" id="1.20.5.2700">
    <property type="match status" value="1"/>
</dbReference>
<dbReference type="InterPro" id="IPR003945">
    <property type="entry name" value="NU5C-like"/>
</dbReference>
<dbReference type="GO" id="GO:0012505">
    <property type="term" value="C:endomembrane system"/>
    <property type="evidence" value="ECO:0007669"/>
    <property type="project" value="UniProtKB-SubCell"/>
</dbReference>
<feature type="region of interest" description="Disordered" evidence="6">
    <location>
        <begin position="463"/>
        <end position="494"/>
    </location>
</feature>
<dbReference type="Pfam" id="PF00361">
    <property type="entry name" value="Proton_antipo_M"/>
    <property type="match status" value="1"/>
</dbReference>
<dbReference type="InterPro" id="IPR018393">
    <property type="entry name" value="NADHpl_OxRdtase_5_subgr"/>
</dbReference>
<feature type="transmembrane region" description="Helical" evidence="7">
    <location>
        <begin position="255"/>
        <end position="273"/>
    </location>
</feature>
<proteinExistence type="predicted"/>
<reference evidence="10" key="1">
    <citation type="submission" date="2022-08" db="EMBL/GenBank/DDBJ databases">
        <title>Complete Genome Sequences of 2 Bosea sp. soil isolates.</title>
        <authorList>
            <person name="Alvarez Arevalo M."/>
            <person name="Sterndorff E.B."/>
            <person name="Faurdal D."/>
            <person name="Joergensen T.S."/>
            <person name="Weber T."/>
        </authorList>
    </citation>
    <scope>NUCLEOTIDE SEQUENCE</scope>
    <source>
        <strain evidence="10">NBC_00436</strain>
    </source>
</reference>
<feature type="transmembrane region" description="Helical" evidence="7">
    <location>
        <begin position="136"/>
        <end position="155"/>
    </location>
</feature>
<dbReference type="GO" id="GO:0003954">
    <property type="term" value="F:NADH dehydrogenase activity"/>
    <property type="evidence" value="ECO:0007669"/>
    <property type="project" value="TreeGrafter"/>
</dbReference>
<feature type="transmembrane region" description="Helical" evidence="7">
    <location>
        <begin position="218"/>
        <end position="243"/>
    </location>
</feature>
<feature type="transmembrane region" description="Helical" evidence="7">
    <location>
        <begin position="311"/>
        <end position="330"/>
    </location>
</feature>
<evidence type="ECO:0000259" key="9">
    <source>
        <dbReference type="Pfam" id="PF00662"/>
    </source>
</evidence>
<feature type="transmembrane region" description="Helical" evidence="7">
    <location>
        <begin position="279"/>
        <end position="304"/>
    </location>
</feature>
<dbReference type="GO" id="GO:0008137">
    <property type="term" value="F:NADH dehydrogenase (ubiquinone) activity"/>
    <property type="evidence" value="ECO:0007669"/>
    <property type="project" value="InterPro"/>
</dbReference>
<feature type="transmembrane region" description="Helical" evidence="7">
    <location>
        <begin position="336"/>
        <end position="357"/>
    </location>
</feature>
<dbReference type="PANTHER" id="PTHR42829">
    <property type="entry name" value="NADH-UBIQUINONE OXIDOREDUCTASE CHAIN 5"/>
    <property type="match status" value="1"/>
</dbReference>
<feature type="transmembrane region" description="Helical" evidence="7">
    <location>
        <begin position="555"/>
        <end position="575"/>
    </location>
</feature>